<dbReference type="InterPro" id="IPR021149">
    <property type="entry name" value="OligosaccharylTrfase_OST3/OST6"/>
</dbReference>
<keyword evidence="6 9" id="KW-0472">Membrane</keyword>
<feature type="domain" description="Large ribosomal subunit protein uL15/eL18" evidence="11">
    <location>
        <begin position="373"/>
        <end position="554"/>
    </location>
</feature>
<comment type="subcellular location">
    <subcellularLocation>
        <location evidence="1">Membrane</location>
        <topology evidence="1">Multi-pass membrane protein</topology>
    </subcellularLocation>
</comment>
<dbReference type="InterPro" id="IPR036227">
    <property type="entry name" value="Ribosomal_uL15/eL18_sf"/>
</dbReference>
<feature type="transmembrane region" description="Helical" evidence="9">
    <location>
        <begin position="264"/>
        <end position="282"/>
    </location>
</feature>
<dbReference type="Gene3D" id="3.100.10.10">
    <property type="match status" value="1"/>
</dbReference>
<comment type="caution">
    <text evidence="12">The sequence shown here is derived from an EMBL/GenBank/DDBJ whole genome shotgun (WGS) entry which is preliminary data.</text>
</comment>
<evidence type="ECO:0000256" key="5">
    <source>
        <dbReference type="ARBA" id="ARBA00022989"/>
    </source>
</evidence>
<dbReference type="PANTHER" id="PTHR10934">
    <property type="entry name" value="60S RIBOSOMAL PROTEIN L18"/>
    <property type="match status" value="1"/>
</dbReference>
<dbReference type="FunFam" id="3.40.30.10:FF:000302">
    <property type="entry name" value="Oligosaccharyl transferase subunit (Gamma), putative"/>
    <property type="match status" value="1"/>
</dbReference>
<accession>A0A9P4X451</accession>
<dbReference type="InterPro" id="IPR021132">
    <property type="entry name" value="Ribosomal_eL18/eL18-A/B/_CS"/>
</dbReference>
<dbReference type="AlphaFoldDB" id="A0A9P4X451"/>
<gene>
    <name evidence="12" type="ORF">CFAM422_012911</name>
</gene>
<dbReference type="InterPro" id="IPR000039">
    <property type="entry name" value="Ribosomal_eL18"/>
</dbReference>
<dbReference type="Gene3D" id="3.40.30.10">
    <property type="entry name" value="Glutaredoxin"/>
    <property type="match status" value="1"/>
</dbReference>
<feature type="region of interest" description="Disordered" evidence="8">
    <location>
        <begin position="534"/>
        <end position="554"/>
    </location>
</feature>
<evidence type="ECO:0000256" key="2">
    <source>
        <dbReference type="ARBA" id="ARBA00006815"/>
    </source>
</evidence>
<feature type="compositionally biased region" description="Basic residues" evidence="8">
    <location>
        <begin position="544"/>
        <end position="554"/>
    </location>
</feature>
<dbReference type="GO" id="GO:0003735">
    <property type="term" value="F:structural constituent of ribosome"/>
    <property type="evidence" value="ECO:0007669"/>
    <property type="project" value="InterPro"/>
</dbReference>
<evidence type="ECO:0000256" key="10">
    <source>
        <dbReference type="SAM" id="SignalP"/>
    </source>
</evidence>
<feature type="transmembrane region" description="Helical" evidence="9">
    <location>
        <begin position="211"/>
        <end position="230"/>
    </location>
</feature>
<evidence type="ECO:0000256" key="9">
    <source>
        <dbReference type="SAM" id="Phobius"/>
    </source>
</evidence>
<dbReference type="FunFam" id="3.100.10.10:FF:000001">
    <property type="entry name" value="60S ribosomal protein L18"/>
    <property type="match status" value="1"/>
</dbReference>
<evidence type="ECO:0000256" key="6">
    <source>
        <dbReference type="ARBA" id="ARBA00023136"/>
    </source>
</evidence>
<dbReference type="PROSITE" id="PS01106">
    <property type="entry name" value="RIBOSOMAL_L18E"/>
    <property type="match status" value="1"/>
</dbReference>
<evidence type="ECO:0000256" key="1">
    <source>
        <dbReference type="ARBA" id="ARBA00004141"/>
    </source>
</evidence>
<name>A0A9P4X451_9HYPO</name>
<dbReference type="InterPro" id="IPR021131">
    <property type="entry name" value="Ribosomal_uL15/eL18"/>
</dbReference>
<dbReference type="GO" id="GO:0006412">
    <property type="term" value="P:translation"/>
    <property type="evidence" value="ECO:0007669"/>
    <property type="project" value="InterPro"/>
</dbReference>
<evidence type="ECO:0000313" key="13">
    <source>
        <dbReference type="Proteomes" id="UP000801864"/>
    </source>
</evidence>
<dbReference type="PANTHER" id="PTHR10934:SF2">
    <property type="entry name" value="LARGE RIBOSOMAL SUBUNIT PROTEIN EL18"/>
    <property type="match status" value="1"/>
</dbReference>
<feature type="transmembrane region" description="Helical" evidence="9">
    <location>
        <begin position="294"/>
        <end position="314"/>
    </location>
</feature>
<dbReference type="Pfam" id="PF04756">
    <property type="entry name" value="OST3_OST6"/>
    <property type="match status" value="1"/>
</dbReference>
<feature type="transmembrane region" description="Helical" evidence="9">
    <location>
        <begin position="179"/>
        <end position="204"/>
    </location>
</feature>
<dbReference type="GO" id="GO:0003723">
    <property type="term" value="F:RNA binding"/>
    <property type="evidence" value="ECO:0007669"/>
    <property type="project" value="TreeGrafter"/>
</dbReference>
<evidence type="ECO:0000256" key="7">
    <source>
        <dbReference type="ARBA" id="ARBA00023274"/>
    </source>
</evidence>
<evidence type="ECO:0000256" key="4">
    <source>
        <dbReference type="ARBA" id="ARBA00022980"/>
    </source>
</evidence>
<evidence type="ECO:0000256" key="3">
    <source>
        <dbReference type="ARBA" id="ARBA00022692"/>
    </source>
</evidence>
<dbReference type="EMBL" id="QLNT01000034">
    <property type="protein sequence ID" value="KAF3056094.1"/>
    <property type="molecule type" value="Genomic_DNA"/>
</dbReference>
<dbReference type="Proteomes" id="UP000801864">
    <property type="component" value="Unassembled WGS sequence"/>
</dbReference>
<dbReference type="SUPFAM" id="SSF52080">
    <property type="entry name" value="Ribosomal proteins L15p and L18e"/>
    <property type="match status" value="1"/>
</dbReference>
<keyword evidence="7" id="KW-0687">Ribonucleoprotein</keyword>
<keyword evidence="4 12" id="KW-0689">Ribosomal protein</keyword>
<keyword evidence="10" id="KW-0732">Signal</keyword>
<organism evidence="12 13">
    <name type="scientific">Trichoderma lentiforme</name>
    <dbReference type="NCBI Taxonomy" id="1567552"/>
    <lineage>
        <taxon>Eukaryota</taxon>
        <taxon>Fungi</taxon>
        <taxon>Dikarya</taxon>
        <taxon>Ascomycota</taxon>
        <taxon>Pezizomycotina</taxon>
        <taxon>Sordariomycetes</taxon>
        <taxon>Hypocreomycetidae</taxon>
        <taxon>Hypocreales</taxon>
        <taxon>Hypocreaceae</taxon>
        <taxon>Trichoderma</taxon>
    </lineage>
</organism>
<evidence type="ECO:0000259" key="11">
    <source>
        <dbReference type="Pfam" id="PF17135"/>
    </source>
</evidence>
<comment type="similarity">
    <text evidence="2">Belongs to the eukaryotic ribosomal protein eL18 family.</text>
</comment>
<feature type="compositionally biased region" description="Basic and acidic residues" evidence="8">
    <location>
        <begin position="534"/>
        <end position="543"/>
    </location>
</feature>
<dbReference type="GO" id="GO:0016020">
    <property type="term" value="C:membrane"/>
    <property type="evidence" value="ECO:0007669"/>
    <property type="project" value="UniProtKB-SubCell"/>
</dbReference>
<dbReference type="GO" id="GO:0022625">
    <property type="term" value="C:cytosolic large ribosomal subunit"/>
    <property type="evidence" value="ECO:0007669"/>
    <property type="project" value="TreeGrafter"/>
</dbReference>
<evidence type="ECO:0000313" key="12">
    <source>
        <dbReference type="EMBL" id="KAF3056094.1"/>
    </source>
</evidence>
<proteinExistence type="inferred from homology"/>
<feature type="signal peptide" evidence="10">
    <location>
        <begin position="1"/>
        <end position="19"/>
    </location>
</feature>
<keyword evidence="13" id="KW-1185">Reference proteome</keyword>
<dbReference type="Pfam" id="PF17135">
    <property type="entry name" value="Ribosomal_L18"/>
    <property type="match status" value="1"/>
</dbReference>
<protein>
    <submittedName>
        <fullName evidence="12">60S ribosomal protein L18-B</fullName>
    </submittedName>
</protein>
<keyword evidence="3 9" id="KW-0812">Transmembrane</keyword>
<feature type="chain" id="PRO_5040381752" evidence="10">
    <location>
        <begin position="20"/>
        <end position="554"/>
    </location>
</feature>
<evidence type="ECO:0000256" key="8">
    <source>
        <dbReference type="SAM" id="MobiDB-lite"/>
    </source>
</evidence>
<sequence length="554" mass="61028">MRILSSIAPLLLLIGGGLAKKAQTDAYEEFNKLAQRSSPIKLNDATYASLTTAPRNHSVAVLLTALETRFGCQLCQEFQPEWDLLGKSWTKGDKTGESRLIFGTLDFADGRETFISLGLQTAPVLMLFNPTVGPHAATSPEPSRYDFTAGPPAAEQVHSWLSRQLPNRPHPAVKRPINWLRWASTITLVLGVGTALVSASSYVLPIIQNRNIWASVSLIAILLFTSGHMFNHIRKVPYIVGDGKGGVSYIAGGFQSQLGLETQIVAAIYGILSFCAITLAVKVPRMADSKTQQVAVVVWSITLFLVYSFLLSVFRVKNGGYPFSLPPFIRPIRTSIEVPSPEISGKVHLDIHGHRRLYNSPSSSFSATAVAMGIDLDRHHVKGTHRKAPKSDNVYLKLLVKLYRFLARRTDAAFNKVVLRRLFMSKINRPPVSLSRIVSNLGKEEKRTIVIVGTVTDDNRLLTFPKATVAALRFTATARARIVAAGGEAITLDQLALRAPTGSNTLILRGPKNSREAVKHFGFGPHKHKKPFVESKGRKFERARGRRRSRGFKV</sequence>
<keyword evidence="5 9" id="KW-1133">Transmembrane helix</keyword>
<reference evidence="12 13" key="1">
    <citation type="submission" date="2018-06" db="EMBL/GenBank/DDBJ databases">
        <title>Genome analysis of cellulolytic fungus Trichoderma lentiforme CFAM-422.</title>
        <authorList>
            <person name="Steindorff A.S."/>
            <person name="Formighieri E.F."/>
            <person name="Midorikawa G.E.O."/>
            <person name="Tamietti M.S."/>
            <person name="Ramos E.Z."/>
            <person name="Silva A.S."/>
            <person name="Bon E.P.S."/>
            <person name="Mendes T.D."/>
            <person name="Damaso M.C.T."/>
            <person name="Favaro L.C.L."/>
        </authorList>
    </citation>
    <scope>NUCLEOTIDE SEQUENCE [LARGE SCALE GENOMIC DNA]</scope>
    <source>
        <strain evidence="12 13">CFAM-422</strain>
    </source>
</reference>